<evidence type="ECO:0000313" key="1">
    <source>
        <dbReference type="EMBL" id="ADY56952.1"/>
    </source>
</evidence>
<dbReference type="RefSeq" id="WP_013625772.1">
    <property type="nucleotide sequence ID" value="NC_015172.1"/>
</dbReference>
<gene>
    <name evidence="1" type="ordered locus">Sgly_2679</name>
</gene>
<dbReference type="GO" id="GO:0030234">
    <property type="term" value="F:enzyme regulator activity"/>
    <property type="evidence" value="ECO:0007669"/>
    <property type="project" value="InterPro"/>
</dbReference>
<dbReference type="SMART" id="SM00938">
    <property type="entry name" value="P-II"/>
    <property type="match status" value="1"/>
</dbReference>
<dbReference type="EMBL" id="CP002547">
    <property type="protein sequence ID" value="ADY56952.1"/>
    <property type="molecule type" value="Genomic_DNA"/>
</dbReference>
<organism evidence="1 2">
    <name type="scientific">Syntrophobotulus glycolicus (strain DSM 8271 / FlGlyR)</name>
    <dbReference type="NCBI Taxonomy" id="645991"/>
    <lineage>
        <taxon>Bacteria</taxon>
        <taxon>Bacillati</taxon>
        <taxon>Bacillota</taxon>
        <taxon>Clostridia</taxon>
        <taxon>Eubacteriales</taxon>
        <taxon>Desulfitobacteriaceae</taxon>
        <taxon>Syntrophobotulus</taxon>
    </lineage>
</organism>
<dbReference type="STRING" id="645991.Sgly_2679"/>
<dbReference type="SUPFAM" id="SSF54913">
    <property type="entry name" value="GlnB-like"/>
    <property type="match status" value="1"/>
</dbReference>
<dbReference type="HOGENOM" id="CLU_082268_0_0_9"/>
<dbReference type="Gene3D" id="3.30.70.120">
    <property type="match status" value="1"/>
</dbReference>
<dbReference type="AlphaFoldDB" id="F0SX92"/>
<dbReference type="GO" id="GO:0005829">
    <property type="term" value="C:cytosol"/>
    <property type="evidence" value="ECO:0007669"/>
    <property type="project" value="TreeGrafter"/>
</dbReference>
<keyword evidence="2" id="KW-1185">Reference proteome</keyword>
<dbReference type="PANTHER" id="PTHR30115:SF11">
    <property type="entry name" value="NITROGEN REGULATORY PROTEIN P-II HOMOLOG"/>
    <property type="match status" value="1"/>
</dbReference>
<dbReference type="Pfam" id="PF00543">
    <property type="entry name" value="P-II"/>
    <property type="match status" value="1"/>
</dbReference>
<dbReference type="PRINTS" id="PR00340">
    <property type="entry name" value="PIIGLNB"/>
</dbReference>
<dbReference type="KEGG" id="sgy:Sgly_2679"/>
<accession>F0SX92</accession>
<dbReference type="InterPro" id="IPR011322">
    <property type="entry name" value="N-reg_PII-like_a/b"/>
</dbReference>
<dbReference type="PROSITE" id="PS51343">
    <property type="entry name" value="PII_GLNB_DOM"/>
    <property type="match status" value="1"/>
</dbReference>
<proteinExistence type="predicted"/>
<protein>
    <submittedName>
        <fullName evidence="1">Nitrogen regulatory protein P-II</fullName>
    </submittedName>
</protein>
<reference evidence="2" key="2">
    <citation type="submission" date="2011-02" db="EMBL/GenBank/DDBJ databases">
        <title>The complete genome of Syntrophobotulus glycolicus DSM 8271.</title>
        <authorList>
            <person name="Lucas S."/>
            <person name="Copeland A."/>
            <person name="Lapidus A."/>
            <person name="Bruce D."/>
            <person name="Goodwin L."/>
            <person name="Pitluck S."/>
            <person name="Kyrpides N."/>
            <person name="Mavromatis K."/>
            <person name="Pagani I."/>
            <person name="Ivanova N."/>
            <person name="Mikhailova N."/>
            <person name="Chertkov O."/>
            <person name="Held B."/>
            <person name="Detter J.C."/>
            <person name="Tapia R."/>
            <person name="Han C."/>
            <person name="Land M."/>
            <person name="Hauser L."/>
            <person name="Markowitz V."/>
            <person name="Cheng J.-F."/>
            <person name="Hugenholtz P."/>
            <person name="Woyke T."/>
            <person name="Wu D."/>
            <person name="Spring S."/>
            <person name="Schroeder M."/>
            <person name="Brambilla E."/>
            <person name="Klenk H.-P."/>
            <person name="Eisen J.A."/>
        </authorList>
    </citation>
    <scope>NUCLEOTIDE SEQUENCE [LARGE SCALE GENOMIC DNA]</scope>
    <source>
        <strain evidence="2">DSM 8271 / FlGlyR</strain>
    </source>
</reference>
<dbReference type="InterPro" id="IPR002187">
    <property type="entry name" value="N-reg_PII"/>
</dbReference>
<evidence type="ECO:0000313" key="2">
    <source>
        <dbReference type="Proteomes" id="UP000007488"/>
    </source>
</evidence>
<dbReference type="PANTHER" id="PTHR30115">
    <property type="entry name" value="NITROGEN REGULATORY PROTEIN P-II"/>
    <property type="match status" value="1"/>
</dbReference>
<dbReference type="Proteomes" id="UP000007488">
    <property type="component" value="Chromosome"/>
</dbReference>
<reference evidence="1 2" key="1">
    <citation type="journal article" date="2011" name="Stand. Genomic Sci.">
        <title>Complete genome sequence of Syntrophobotulus glycolicus type strain (FlGlyR).</title>
        <authorList>
            <person name="Han C."/>
            <person name="Mwirichia R."/>
            <person name="Chertkov O."/>
            <person name="Held B."/>
            <person name="Lapidus A."/>
            <person name="Nolan M."/>
            <person name="Lucas S."/>
            <person name="Hammon N."/>
            <person name="Deshpande S."/>
            <person name="Cheng J.F."/>
            <person name="Tapia R."/>
            <person name="Goodwin L."/>
            <person name="Pitluck S."/>
            <person name="Huntemann M."/>
            <person name="Liolios K."/>
            <person name="Ivanova N."/>
            <person name="Pagani I."/>
            <person name="Mavromatis K."/>
            <person name="Ovchinikova G."/>
            <person name="Pati A."/>
            <person name="Chen A."/>
            <person name="Palaniappan K."/>
            <person name="Land M."/>
            <person name="Hauser L."/>
            <person name="Brambilla E.M."/>
            <person name="Rohde M."/>
            <person name="Spring S."/>
            <person name="Sikorski J."/>
            <person name="Goker M."/>
            <person name="Woyke T."/>
            <person name="Bristow J."/>
            <person name="Eisen J.A."/>
            <person name="Markowitz V."/>
            <person name="Hugenholtz P."/>
            <person name="Kyrpides N.C."/>
            <person name="Klenk H.P."/>
            <person name="Detter J.C."/>
        </authorList>
    </citation>
    <scope>NUCLEOTIDE SEQUENCE [LARGE SCALE GENOMIC DNA]</scope>
    <source>
        <strain evidence="2">DSM 8271 / FlGlyR</strain>
    </source>
</reference>
<dbReference type="GO" id="GO:0006808">
    <property type="term" value="P:regulation of nitrogen utilization"/>
    <property type="evidence" value="ECO:0007669"/>
    <property type="project" value="InterPro"/>
</dbReference>
<dbReference type="InterPro" id="IPR015867">
    <property type="entry name" value="N-reg_PII/ATP_PRibTrfase_C"/>
</dbReference>
<sequence>MKKIEAVIRPNKLEEVEKALAEMGVSGITISQVLGWGRQKGSTTEIYRGKEFKTRLLNKIKLETVVPEEDSQKVKELIMKIAGTGNVGDGVIWISPVEELTRIRTGEQEK</sequence>
<dbReference type="eggNOG" id="COG0347">
    <property type="taxonomic scope" value="Bacteria"/>
</dbReference>
<dbReference type="OrthoDB" id="9802729at2"/>
<dbReference type="GO" id="GO:0005524">
    <property type="term" value="F:ATP binding"/>
    <property type="evidence" value="ECO:0007669"/>
    <property type="project" value="TreeGrafter"/>
</dbReference>
<name>F0SX92_SYNGF</name>